<accession>A0A7D7PJP1</accession>
<reference evidence="2 3" key="1">
    <citation type="submission" date="2020-05" db="EMBL/GenBank/DDBJ databases">
        <authorList>
            <person name="Kazantseva O."/>
            <person name="Skorynina A."/>
            <person name="Piligrimova E."/>
            <person name="Shadrin A."/>
        </authorList>
    </citation>
    <scope>NUCLEOTIDE SEQUENCE [LARGE SCALE GENOMIC DNA]</scope>
</reference>
<protein>
    <submittedName>
        <fullName evidence="2">Uncharacterized protein</fullName>
    </submittedName>
</protein>
<dbReference type="EMBL" id="MT514532">
    <property type="protein sequence ID" value="QMS41917.1"/>
    <property type="molecule type" value="Genomic_DNA"/>
</dbReference>
<gene>
    <name evidence="2" type="ORF">Bolokhovo_47</name>
</gene>
<evidence type="ECO:0000313" key="2">
    <source>
        <dbReference type="EMBL" id="QMS41917.1"/>
    </source>
</evidence>
<organism evidence="2 3">
    <name type="scientific">Bacillus phage Bolokhovo</name>
    <dbReference type="NCBI Taxonomy" id="2743970"/>
    <lineage>
        <taxon>Viruses</taxon>
        <taxon>Duplodnaviria</taxon>
        <taxon>Heunggongvirae</taxon>
        <taxon>Uroviricota</taxon>
        <taxon>Caudoviricetes</taxon>
        <taxon>Ehrlichviridae</taxon>
        <taxon>Andromedavirus</taxon>
        <taxon>Andromedavirus bolokhovo</taxon>
        <taxon>Andromedavirus curly</taxon>
    </lineage>
</organism>
<keyword evidence="3" id="KW-1185">Reference proteome</keyword>
<feature type="compositionally biased region" description="Basic and acidic residues" evidence="1">
    <location>
        <begin position="1"/>
        <end position="15"/>
    </location>
</feature>
<evidence type="ECO:0000256" key="1">
    <source>
        <dbReference type="SAM" id="MobiDB-lite"/>
    </source>
</evidence>
<evidence type="ECO:0000313" key="3">
    <source>
        <dbReference type="Proteomes" id="UP000514444"/>
    </source>
</evidence>
<dbReference type="Proteomes" id="UP000514444">
    <property type="component" value="Genome"/>
</dbReference>
<feature type="region of interest" description="Disordered" evidence="1">
    <location>
        <begin position="1"/>
        <end position="21"/>
    </location>
</feature>
<proteinExistence type="predicted"/>
<sequence>MSNFPHLEKTSESHYKSGVTKDTALPESEMLYLVDTFEKDITLTTVEDGWDQTEFVLTKQHLPFLKQLVKDLEEVTK</sequence>
<name>A0A7D7PJP1_9CAUD</name>